<comment type="caution">
    <text evidence="3">The sequence shown here is derived from an EMBL/GenBank/DDBJ whole genome shotgun (WGS) entry which is preliminary data.</text>
</comment>
<organism evidence="3 4">
    <name type="scientific">Extremus antarcticus</name>
    <dbReference type="NCBI Taxonomy" id="702011"/>
    <lineage>
        <taxon>Eukaryota</taxon>
        <taxon>Fungi</taxon>
        <taxon>Dikarya</taxon>
        <taxon>Ascomycota</taxon>
        <taxon>Pezizomycotina</taxon>
        <taxon>Dothideomycetes</taxon>
        <taxon>Dothideomycetidae</taxon>
        <taxon>Mycosphaerellales</taxon>
        <taxon>Extremaceae</taxon>
        <taxon>Extremus</taxon>
    </lineage>
</organism>
<evidence type="ECO:0000259" key="2">
    <source>
        <dbReference type="Pfam" id="PF07110"/>
    </source>
</evidence>
<keyword evidence="4" id="KW-1185">Reference proteome</keyword>
<protein>
    <recommendedName>
        <fullName evidence="2">EthD domain-containing protein</fullName>
    </recommendedName>
</protein>
<reference evidence="3" key="1">
    <citation type="submission" date="2023-04" db="EMBL/GenBank/DDBJ databases">
        <title>Black Yeasts Isolated from many extreme environments.</title>
        <authorList>
            <person name="Coleine C."/>
            <person name="Stajich J.E."/>
            <person name="Selbmann L."/>
        </authorList>
    </citation>
    <scope>NUCLEOTIDE SEQUENCE</scope>
    <source>
        <strain evidence="3">CCFEE 5312</strain>
    </source>
</reference>
<proteinExistence type="inferred from homology"/>
<dbReference type="Proteomes" id="UP001271007">
    <property type="component" value="Unassembled WGS sequence"/>
</dbReference>
<dbReference type="GO" id="GO:0016491">
    <property type="term" value="F:oxidoreductase activity"/>
    <property type="evidence" value="ECO:0007669"/>
    <property type="project" value="InterPro"/>
</dbReference>
<accession>A0AAJ0DIB2</accession>
<dbReference type="AlphaFoldDB" id="A0AAJ0DIB2"/>
<evidence type="ECO:0000313" key="3">
    <source>
        <dbReference type="EMBL" id="KAK3050838.1"/>
    </source>
</evidence>
<dbReference type="InterPro" id="IPR009799">
    <property type="entry name" value="EthD_dom"/>
</dbReference>
<comment type="similarity">
    <text evidence="1">Belongs to the tpcK family.</text>
</comment>
<dbReference type="EMBL" id="JAWDJX010000029">
    <property type="protein sequence ID" value="KAK3050838.1"/>
    <property type="molecule type" value="Genomic_DNA"/>
</dbReference>
<gene>
    <name evidence="3" type="ORF">LTR09_007915</name>
</gene>
<evidence type="ECO:0000313" key="4">
    <source>
        <dbReference type="Proteomes" id="UP001271007"/>
    </source>
</evidence>
<evidence type="ECO:0000256" key="1">
    <source>
        <dbReference type="ARBA" id="ARBA00005986"/>
    </source>
</evidence>
<sequence length="240" mass="26859">MSDNPAPGTEPSKPGILFVASKVLHPDVLDPLDFTDWYENTHIQEVQSTGGISGTQRYESLSFHSRQRDTSAPKGPENQNLDYDFLTVYTFPDLSFRETEAFNSLDGQSMPNEMLLEKLFKQTAFITRFAEEVSVSGTPKAAPYLLSIATSNGLSESVTPTSPPGSLRQLVVREGSLLSEFNRHWQTEPSEIVLVEADDMSQLDALKKDLEGAKDVEVGFWRLRRNYEGTERKPAGWKPK</sequence>
<name>A0AAJ0DIB2_9PEZI</name>
<feature type="domain" description="EthD" evidence="2">
    <location>
        <begin position="29"/>
        <end position="94"/>
    </location>
</feature>
<dbReference type="Pfam" id="PF07110">
    <property type="entry name" value="EthD"/>
    <property type="match status" value="1"/>
</dbReference>